<evidence type="ECO:0000256" key="3">
    <source>
        <dbReference type="ARBA" id="ARBA00022448"/>
    </source>
</evidence>
<reference evidence="10" key="1">
    <citation type="journal article" date="2017" name="Genome Announc.">
        <title>Draft Genome Sequence of Terrimicrobium sacchariphilum NM-5T, a Facultative Anaerobic Soil Bacterium of the Class Spartobacteria.</title>
        <authorList>
            <person name="Qiu Y.L."/>
            <person name="Tourlousse D.M."/>
            <person name="Matsuura N."/>
            <person name="Ohashi A."/>
            <person name="Sekiguchi Y."/>
        </authorList>
    </citation>
    <scope>NUCLEOTIDE SEQUENCE [LARGE SCALE GENOMIC DNA]</scope>
    <source>
        <strain evidence="10">NM-5</strain>
    </source>
</reference>
<dbReference type="GO" id="GO:0005886">
    <property type="term" value="C:plasma membrane"/>
    <property type="evidence" value="ECO:0007669"/>
    <property type="project" value="UniProtKB-SubCell"/>
</dbReference>
<dbReference type="InterPro" id="IPR002781">
    <property type="entry name" value="TM_pro_TauE-like"/>
</dbReference>
<proteinExistence type="inferred from homology"/>
<evidence type="ECO:0000256" key="6">
    <source>
        <dbReference type="ARBA" id="ARBA00022989"/>
    </source>
</evidence>
<evidence type="ECO:0000256" key="7">
    <source>
        <dbReference type="ARBA" id="ARBA00023136"/>
    </source>
</evidence>
<evidence type="ECO:0000256" key="1">
    <source>
        <dbReference type="ARBA" id="ARBA00004651"/>
    </source>
</evidence>
<feature type="transmembrane region" description="Helical" evidence="8">
    <location>
        <begin position="12"/>
        <end position="39"/>
    </location>
</feature>
<comment type="caution">
    <text evidence="9">The sequence shown here is derived from an EMBL/GenBank/DDBJ whole genome shotgun (WGS) entry which is preliminary data.</text>
</comment>
<dbReference type="Proteomes" id="UP000076023">
    <property type="component" value="Unassembled WGS sequence"/>
</dbReference>
<feature type="transmembrane region" description="Helical" evidence="8">
    <location>
        <begin position="203"/>
        <end position="223"/>
    </location>
</feature>
<feature type="transmembrane region" description="Helical" evidence="8">
    <location>
        <begin position="230"/>
        <end position="248"/>
    </location>
</feature>
<protein>
    <recommendedName>
        <fullName evidence="8">Probable membrane transporter protein</fullName>
    </recommendedName>
</protein>
<dbReference type="STRING" id="690879.TSACC_22523"/>
<accession>A0A146G9F7</accession>
<keyword evidence="6 8" id="KW-1133">Transmembrane helix</keyword>
<dbReference type="InterPro" id="IPR052017">
    <property type="entry name" value="TSUP"/>
</dbReference>
<feature type="transmembrane region" description="Helical" evidence="8">
    <location>
        <begin position="176"/>
        <end position="197"/>
    </location>
</feature>
<evidence type="ECO:0000313" key="10">
    <source>
        <dbReference type="Proteomes" id="UP000076023"/>
    </source>
</evidence>
<evidence type="ECO:0000313" key="9">
    <source>
        <dbReference type="EMBL" id="GAT34100.1"/>
    </source>
</evidence>
<feature type="transmembrane region" description="Helical" evidence="8">
    <location>
        <begin position="75"/>
        <end position="94"/>
    </location>
</feature>
<name>A0A146G9F7_TERSA</name>
<keyword evidence="7 8" id="KW-0472">Membrane</keyword>
<organism evidence="9 10">
    <name type="scientific">Terrimicrobium sacchariphilum</name>
    <dbReference type="NCBI Taxonomy" id="690879"/>
    <lineage>
        <taxon>Bacteria</taxon>
        <taxon>Pseudomonadati</taxon>
        <taxon>Verrucomicrobiota</taxon>
        <taxon>Terrimicrobiia</taxon>
        <taxon>Terrimicrobiales</taxon>
        <taxon>Terrimicrobiaceae</taxon>
        <taxon>Terrimicrobium</taxon>
    </lineage>
</organism>
<keyword evidence="5 8" id="KW-0812">Transmembrane</keyword>
<keyword evidence="3" id="KW-0813">Transport</keyword>
<gene>
    <name evidence="9" type="ORF">TSACC_22523</name>
</gene>
<dbReference type="PANTHER" id="PTHR30269:SF23">
    <property type="entry name" value="MEMBRANE TRANSPORTER PROTEIN YDHB-RELATED"/>
    <property type="match status" value="1"/>
</dbReference>
<keyword evidence="4 8" id="KW-1003">Cell membrane</keyword>
<evidence type="ECO:0000256" key="8">
    <source>
        <dbReference type="RuleBase" id="RU363041"/>
    </source>
</evidence>
<keyword evidence="10" id="KW-1185">Reference proteome</keyword>
<feature type="transmembrane region" description="Helical" evidence="8">
    <location>
        <begin position="140"/>
        <end position="164"/>
    </location>
</feature>
<feature type="transmembrane region" description="Helical" evidence="8">
    <location>
        <begin position="101"/>
        <end position="120"/>
    </location>
</feature>
<evidence type="ECO:0000256" key="5">
    <source>
        <dbReference type="ARBA" id="ARBA00022692"/>
    </source>
</evidence>
<comment type="similarity">
    <text evidence="2 8">Belongs to the 4-toluene sulfonate uptake permease (TSUP) (TC 2.A.102) family.</text>
</comment>
<evidence type="ECO:0000256" key="4">
    <source>
        <dbReference type="ARBA" id="ARBA00022475"/>
    </source>
</evidence>
<dbReference type="OrthoDB" id="9801058at2"/>
<dbReference type="RefSeq" id="WP_075079763.1">
    <property type="nucleotide sequence ID" value="NZ_BDCO01000002.1"/>
</dbReference>
<dbReference type="AlphaFoldDB" id="A0A146G9F7"/>
<dbReference type="InParanoid" id="A0A146G9F7"/>
<evidence type="ECO:0000256" key="2">
    <source>
        <dbReference type="ARBA" id="ARBA00009142"/>
    </source>
</evidence>
<sequence>MSVPTLGPETWLLAAMAALCIGLAKGGFGGLGMVAVLLMAQVLPARESTGAILPMLITADIFAVKAYHQHADRKLVLRLLWPALAGIVCGWLLMPHIPAHVFGRVIGWLTLGLIVLVLLQKYGGNMLKFAAEHPGVAWPFGWLAGITTMLANAAGPVMTIYLLACKLPKMEFVGTAAWFFLTVNLVKVPFSTSLGLINGSSLTLNLILAPLVIGGVFAGRWLIRKVNQQVFEWLMILFSLAGAIRLILK</sequence>
<dbReference type="EMBL" id="BDCO01000002">
    <property type="protein sequence ID" value="GAT34100.1"/>
    <property type="molecule type" value="Genomic_DNA"/>
</dbReference>
<dbReference type="Pfam" id="PF01925">
    <property type="entry name" value="TauE"/>
    <property type="match status" value="1"/>
</dbReference>
<comment type="subcellular location">
    <subcellularLocation>
        <location evidence="1 8">Cell membrane</location>
        <topology evidence="1 8">Multi-pass membrane protein</topology>
    </subcellularLocation>
</comment>
<dbReference type="PANTHER" id="PTHR30269">
    <property type="entry name" value="TRANSMEMBRANE PROTEIN YFCA"/>
    <property type="match status" value="1"/>
</dbReference>